<organism evidence="8 9">
    <name type="scientific">Metabacillus malikii</name>
    <dbReference type="NCBI Taxonomy" id="1504265"/>
    <lineage>
        <taxon>Bacteria</taxon>
        <taxon>Bacillati</taxon>
        <taxon>Bacillota</taxon>
        <taxon>Bacilli</taxon>
        <taxon>Bacillales</taxon>
        <taxon>Bacillaceae</taxon>
        <taxon>Metabacillus</taxon>
    </lineage>
</organism>
<evidence type="ECO:0000313" key="8">
    <source>
        <dbReference type="EMBL" id="MDQ0233643.1"/>
    </source>
</evidence>
<dbReference type="Gene3D" id="1.10.443.10">
    <property type="entry name" value="Intergrase catalytic core"/>
    <property type="match status" value="1"/>
</dbReference>
<evidence type="ECO:0000256" key="1">
    <source>
        <dbReference type="ARBA" id="ARBA00008857"/>
    </source>
</evidence>
<dbReference type="Pfam" id="PF13495">
    <property type="entry name" value="Phage_int_SAM_4"/>
    <property type="match status" value="1"/>
</dbReference>
<evidence type="ECO:0000259" key="7">
    <source>
        <dbReference type="PROSITE" id="PS51900"/>
    </source>
</evidence>
<dbReference type="InterPro" id="IPR010998">
    <property type="entry name" value="Integrase_recombinase_N"/>
</dbReference>
<dbReference type="Gene3D" id="1.10.150.130">
    <property type="match status" value="1"/>
</dbReference>
<evidence type="ECO:0000313" key="9">
    <source>
        <dbReference type="Proteomes" id="UP001234495"/>
    </source>
</evidence>
<evidence type="ECO:0000256" key="4">
    <source>
        <dbReference type="ARBA" id="ARBA00023172"/>
    </source>
</evidence>
<evidence type="ECO:0000256" key="2">
    <source>
        <dbReference type="ARBA" id="ARBA00022908"/>
    </source>
</evidence>
<dbReference type="Proteomes" id="UP001234495">
    <property type="component" value="Unassembled WGS sequence"/>
</dbReference>
<evidence type="ECO:0000259" key="6">
    <source>
        <dbReference type="PROSITE" id="PS51898"/>
    </source>
</evidence>
<dbReference type="InterPro" id="IPR004107">
    <property type="entry name" value="Integrase_SAM-like_N"/>
</dbReference>
<protein>
    <submittedName>
        <fullName evidence="8">Site-specific recombinase XerD</fullName>
    </submittedName>
</protein>
<proteinExistence type="inferred from homology"/>
<dbReference type="PANTHER" id="PTHR30349:SF64">
    <property type="entry name" value="PROPHAGE INTEGRASE INTD-RELATED"/>
    <property type="match status" value="1"/>
</dbReference>
<keyword evidence="3 5" id="KW-0238">DNA-binding</keyword>
<keyword evidence="9" id="KW-1185">Reference proteome</keyword>
<reference evidence="8 9" key="1">
    <citation type="submission" date="2023-07" db="EMBL/GenBank/DDBJ databases">
        <title>Genomic Encyclopedia of Type Strains, Phase IV (KMG-IV): sequencing the most valuable type-strain genomes for metagenomic binning, comparative biology and taxonomic classification.</title>
        <authorList>
            <person name="Goeker M."/>
        </authorList>
    </citation>
    <scope>NUCLEOTIDE SEQUENCE [LARGE SCALE GENOMIC DNA]</scope>
    <source>
        <strain evidence="8 9">DSM 29005</strain>
    </source>
</reference>
<evidence type="ECO:0000256" key="5">
    <source>
        <dbReference type="PROSITE-ProRule" id="PRU01248"/>
    </source>
</evidence>
<gene>
    <name evidence="8" type="ORF">J2S19_004998</name>
</gene>
<dbReference type="EMBL" id="JAUSUD010000053">
    <property type="protein sequence ID" value="MDQ0233643.1"/>
    <property type="molecule type" value="Genomic_DNA"/>
</dbReference>
<comment type="similarity">
    <text evidence="1">Belongs to the 'phage' integrase family.</text>
</comment>
<dbReference type="PANTHER" id="PTHR30349">
    <property type="entry name" value="PHAGE INTEGRASE-RELATED"/>
    <property type="match status" value="1"/>
</dbReference>
<dbReference type="Pfam" id="PF00589">
    <property type="entry name" value="Phage_integrase"/>
    <property type="match status" value="1"/>
</dbReference>
<name>A0ABT9ZQ72_9BACI</name>
<dbReference type="InterPro" id="IPR011010">
    <property type="entry name" value="DNA_brk_join_enz"/>
</dbReference>
<comment type="caution">
    <text evidence="8">The sequence shown here is derived from an EMBL/GenBank/DDBJ whole genome shotgun (WGS) entry which is preliminary data.</text>
</comment>
<dbReference type="InterPro" id="IPR050090">
    <property type="entry name" value="Tyrosine_recombinase_XerCD"/>
</dbReference>
<dbReference type="InterPro" id="IPR044068">
    <property type="entry name" value="CB"/>
</dbReference>
<dbReference type="PROSITE" id="PS51900">
    <property type="entry name" value="CB"/>
    <property type="match status" value="1"/>
</dbReference>
<accession>A0ABT9ZQ72</accession>
<dbReference type="RefSeq" id="WP_307347283.1">
    <property type="nucleotide sequence ID" value="NZ_JAUSUD010000053.1"/>
</dbReference>
<dbReference type="InterPro" id="IPR013762">
    <property type="entry name" value="Integrase-like_cat_sf"/>
</dbReference>
<evidence type="ECO:0000256" key="3">
    <source>
        <dbReference type="ARBA" id="ARBA00023125"/>
    </source>
</evidence>
<feature type="non-terminal residue" evidence="8">
    <location>
        <position position="265"/>
    </location>
</feature>
<keyword evidence="2" id="KW-0229">DNA integration</keyword>
<dbReference type="PROSITE" id="PS51898">
    <property type="entry name" value="TYR_RECOMBINASE"/>
    <property type="match status" value="1"/>
</dbReference>
<dbReference type="InterPro" id="IPR002104">
    <property type="entry name" value="Integrase_catalytic"/>
</dbReference>
<dbReference type="SUPFAM" id="SSF56349">
    <property type="entry name" value="DNA breaking-rejoining enzymes"/>
    <property type="match status" value="1"/>
</dbReference>
<feature type="domain" description="Tyr recombinase" evidence="6">
    <location>
        <begin position="101"/>
        <end position="265"/>
    </location>
</feature>
<keyword evidence="4" id="KW-0233">DNA recombination</keyword>
<feature type="domain" description="Core-binding (CB)" evidence="7">
    <location>
        <begin position="1"/>
        <end position="84"/>
    </location>
</feature>
<sequence length="265" mass="31123">MDHYERKIELFFELKGTPDSSQESYRRRILAFLGYMNKCNRPISEMNEHDIQQYILHLKKENGLAASTINNYISSIKFFYTYILEKDWNNRKVPRMKRIQTFPIVPSRDEIFSLLDATKNLKHKAILVLMYGSGLRVSEVARLKISDICSKTMRVRIENAKHNTNRYTILSKFALEILRDYFRHYFTPGEYCSSDWLFPGRSKQNHINVKTIKNTMINLRDGLGLNSKISAHTLRHCFATHALEDGVEPVFIQQMLGHKRLQTTL</sequence>